<comment type="subcellular location">
    <subcellularLocation>
        <location evidence="1">Membrane</location>
        <topology evidence="1">Multi-pass membrane protein</topology>
    </subcellularLocation>
</comment>
<dbReference type="EMBL" id="LJCR01000094">
    <property type="protein sequence ID" value="KPV54202.1"/>
    <property type="molecule type" value="Genomic_DNA"/>
</dbReference>
<evidence type="ECO:0000256" key="5">
    <source>
        <dbReference type="ARBA" id="ARBA00023136"/>
    </source>
</evidence>
<reference evidence="7 8" key="1">
    <citation type="submission" date="2015-09" db="EMBL/GenBank/DDBJ databases">
        <title>Draft genome sequence of Kouleothrix aurantiaca JCM 19913.</title>
        <authorList>
            <person name="Hemp J."/>
        </authorList>
    </citation>
    <scope>NUCLEOTIDE SEQUENCE [LARGE SCALE GENOMIC DNA]</scope>
    <source>
        <strain evidence="7 8">COM-B</strain>
    </source>
</reference>
<organism evidence="7 8">
    <name type="scientific">Kouleothrix aurantiaca</name>
    <dbReference type="NCBI Taxonomy" id="186479"/>
    <lineage>
        <taxon>Bacteria</taxon>
        <taxon>Bacillati</taxon>
        <taxon>Chloroflexota</taxon>
        <taxon>Chloroflexia</taxon>
        <taxon>Chloroflexales</taxon>
        <taxon>Roseiflexineae</taxon>
        <taxon>Roseiflexaceae</taxon>
        <taxon>Kouleothrix</taxon>
    </lineage>
</organism>
<evidence type="ECO:0000256" key="1">
    <source>
        <dbReference type="ARBA" id="ARBA00004141"/>
    </source>
</evidence>
<feature type="transmembrane region" description="Helical" evidence="6">
    <location>
        <begin position="252"/>
        <end position="271"/>
    </location>
</feature>
<dbReference type="PANTHER" id="PTHR23538:SF1">
    <property type="entry name" value="44.5 KD BACTERIOCHLOROPHYLL SYNTHASE SUBUNIT"/>
    <property type="match status" value="1"/>
</dbReference>
<dbReference type="InterPro" id="IPR026036">
    <property type="entry name" value="PucC"/>
</dbReference>
<evidence type="ECO:0000313" key="7">
    <source>
        <dbReference type="EMBL" id="KPV54202.1"/>
    </source>
</evidence>
<name>A0A0P9HHA1_9CHLR</name>
<dbReference type="PANTHER" id="PTHR23538">
    <property type="entry name" value="44.5 KD BACTERIOCHLOROPHYLL SYNTHASE SUBUNIT"/>
    <property type="match status" value="1"/>
</dbReference>
<dbReference type="InterPro" id="IPR004896">
    <property type="entry name" value="PucC-rel"/>
</dbReference>
<evidence type="ECO:0000256" key="3">
    <source>
        <dbReference type="ARBA" id="ARBA00022692"/>
    </source>
</evidence>
<feature type="transmembrane region" description="Helical" evidence="6">
    <location>
        <begin position="291"/>
        <end position="310"/>
    </location>
</feature>
<keyword evidence="4 6" id="KW-1133">Transmembrane helix</keyword>
<feature type="transmembrane region" description="Helical" evidence="6">
    <location>
        <begin position="417"/>
        <end position="438"/>
    </location>
</feature>
<protein>
    <submittedName>
        <fullName evidence="7">PUCC protein</fullName>
    </submittedName>
</protein>
<keyword evidence="8" id="KW-1185">Reference proteome</keyword>
<accession>A0A0P9HHA1</accession>
<dbReference type="AlphaFoldDB" id="A0A0P9HHA1"/>
<feature type="transmembrane region" description="Helical" evidence="6">
    <location>
        <begin position="50"/>
        <end position="69"/>
    </location>
</feature>
<dbReference type="InterPro" id="IPR036259">
    <property type="entry name" value="MFS_trans_sf"/>
</dbReference>
<dbReference type="Gene3D" id="1.20.1250.20">
    <property type="entry name" value="MFS general substrate transporter like domains"/>
    <property type="match status" value="2"/>
</dbReference>
<dbReference type="Pfam" id="PF03209">
    <property type="entry name" value="PUCC"/>
    <property type="match status" value="1"/>
</dbReference>
<dbReference type="PIRSF" id="PIRSF016565">
    <property type="entry name" value="PucC"/>
    <property type="match status" value="1"/>
</dbReference>
<evidence type="ECO:0000256" key="4">
    <source>
        <dbReference type="ARBA" id="ARBA00022989"/>
    </source>
</evidence>
<dbReference type="CDD" id="cd06176">
    <property type="entry name" value="MFS_BCD_PucC-like"/>
    <property type="match status" value="1"/>
</dbReference>
<feature type="transmembrane region" description="Helical" evidence="6">
    <location>
        <begin position="117"/>
        <end position="136"/>
    </location>
</feature>
<dbReference type="GO" id="GO:0016020">
    <property type="term" value="C:membrane"/>
    <property type="evidence" value="ECO:0007669"/>
    <property type="project" value="UniProtKB-SubCell"/>
</dbReference>
<feature type="transmembrane region" description="Helical" evidence="6">
    <location>
        <begin position="378"/>
        <end position="397"/>
    </location>
</feature>
<keyword evidence="5 6" id="KW-0472">Membrane</keyword>
<dbReference type="Proteomes" id="UP000050509">
    <property type="component" value="Unassembled WGS sequence"/>
</dbReference>
<comment type="similarity">
    <text evidence="2">Belongs to the PucC family.</text>
</comment>
<dbReference type="PATRIC" id="fig|186479.3.peg.10893"/>
<evidence type="ECO:0000256" key="2">
    <source>
        <dbReference type="ARBA" id="ARBA00008412"/>
    </source>
</evidence>
<proteinExistence type="inferred from homology"/>
<keyword evidence="3 6" id="KW-0812">Transmembrane</keyword>
<evidence type="ECO:0000256" key="6">
    <source>
        <dbReference type="SAM" id="Phobius"/>
    </source>
</evidence>
<comment type="caution">
    <text evidence="7">The sequence shown here is derived from an EMBL/GenBank/DDBJ whole genome shotgun (WGS) entry which is preliminary data.</text>
</comment>
<feature type="transmembrane region" description="Helical" evidence="6">
    <location>
        <begin position="317"/>
        <end position="338"/>
    </location>
</feature>
<sequence length="461" mass="48146">MSAPARSAAVPRLLLGSLRTLQLALPKIGVGWMFALLTSNFNRIAIHDLGVAAVLITVMISMHHFLSPFQVVFGRMADRHPLLGLRRTPYFLLGSLLSSLVFLALPGLAVAMGAGSVAATLAGFGLLVLFGIGIAASGDAHHALIAEVSSPKSRGAVVAVVWTFTIVSAIAAAIVIKVVMGDTYTPEKMQALYNLTPWIVMISALLGILGVEQRRSRAEFAVLQAQAQQALPAGSALGAALALLRENQQVRAFFAFVLLSILGIFLQDAVLEVFGADVFGMTVKETTTFTQTWGGGVLIGMLLMGVLSAFLPLSKKLLATVGGAGTALGLGLLTLCAFTEQRALLNPALLLMGVSTGLYNVGALSLMMDMTLEGATGLYMGLWGMAQAFGTGGASVLSGAMKSLLIETGWLSPAIGYSAIFGLETVLMLLSIALLRAVSVEAFHGVTREDLVRSMEVSAAA</sequence>
<evidence type="ECO:0000313" key="8">
    <source>
        <dbReference type="Proteomes" id="UP000050509"/>
    </source>
</evidence>
<feature type="transmembrane region" description="Helical" evidence="6">
    <location>
        <begin position="90"/>
        <end position="111"/>
    </location>
</feature>
<feature type="transmembrane region" description="Helical" evidence="6">
    <location>
        <begin position="156"/>
        <end position="179"/>
    </location>
</feature>
<gene>
    <name evidence="7" type="ORF">SE17_05190</name>
</gene>
<feature type="transmembrane region" description="Helical" evidence="6">
    <location>
        <begin position="344"/>
        <end position="366"/>
    </location>
</feature>
<feature type="transmembrane region" description="Helical" evidence="6">
    <location>
        <begin position="191"/>
        <end position="211"/>
    </location>
</feature>
<dbReference type="SUPFAM" id="SSF103473">
    <property type="entry name" value="MFS general substrate transporter"/>
    <property type="match status" value="1"/>
</dbReference>